<dbReference type="Pfam" id="PF05916">
    <property type="entry name" value="Sld5"/>
    <property type="match status" value="1"/>
</dbReference>
<dbReference type="InterPro" id="IPR055221">
    <property type="entry name" value="PSF3_N"/>
</dbReference>
<dbReference type="GO" id="GO:0000811">
    <property type="term" value="C:GINS complex"/>
    <property type="evidence" value="ECO:0007669"/>
    <property type="project" value="TreeGrafter"/>
</dbReference>
<sequence>MVEERLDFIEEFTKTREDLQKRSFSNVDWDVDYLLMNETLLPCRMVLTQKECAFMSMDNQSKENNEISAGEVLQLPIWLAKELHSRGFVGINYPDFLSSKMSNALKTDPCSVDLNNISPYFFQVSVILLSILQDELFLKVILESFRSRLEKLFLVSIYLHFPNSSESSKMNSDHTKVFLKSLTSIEKDMLEESSIRYFQSANALYCRRIK</sequence>
<dbReference type="CDD" id="cd11713">
    <property type="entry name" value="GINS_A_psf3"/>
    <property type="match status" value="1"/>
</dbReference>
<dbReference type="AlphaFoldDB" id="A0A1J4MKU0"/>
<dbReference type="InterPro" id="IPR010492">
    <property type="entry name" value="GINS_Psf3"/>
</dbReference>
<keyword evidence="3" id="KW-0235">DNA replication</keyword>
<name>A0A1J4MKU0_9CRYT</name>
<evidence type="ECO:0000256" key="2">
    <source>
        <dbReference type="ARBA" id="ARBA00006343"/>
    </source>
</evidence>
<dbReference type="VEuPathDB" id="CryptoDB:cubi_02869"/>
<dbReference type="EMBL" id="LRBP01000013">
    <property type="protein sequence ID" value="OII74067.1"/>
    <property type="molecule type" value="Genomic_DNA"/>
</dbReference>
<dbReference type="SUPFAM" id="SSF160059">
    <property type="entry name" value="PriA/YqbF domain"/>
    <property type="match status" value="1"/>
</dbReference>
<evidence type="ECO:0000256" key="1">
    <source>
        <dbReference type="ARBA" id="ARBA00004123"/>
    </source>
</evidence>
<dbReference type="OrthoDB" id="10251744at2759"/>
<comment type="similarity">
    <text evidence="2">Belongs to the GINS3/PSF3 family.</text>
</comment>
<feature type="domain" description="DNA replication complex GINS protein PSF3 N-terminal" evidence="6">
    <location>
        <begin position="29"/>
        <end position="83"/>
    </location>
</feature>
<dbReference type="InterPro" id="IPR038437">
    <property type="entry name" value="GINS_Psf3_sf"/>
</dbReference>
<comment type="caution">
    <text evidence="7">The sequence shown here is derived from an EMBL/GenBank/DDBJ whole genome shotgun (WGS) entry which is preliminary data.</text>
</comment>
<evidence type="ECO:0000259" key="5">
    <source>
        <dbReference type="Pfam" id="PF05916"/>
    </source>
</evidence>
<comment type="subcellular location">
    <subcellularLocation>
        <location evidence="1">Nucleus</location>
    </subcellularLocation>
</comment>
<dbReference type="PANTHER" id="PTHR22768:SF0">
    <property type="entry name" value="DNA REPLICATION COMPLEX GINS PROTEIN PSF3"/>
    <property type="match status" value="1"/>
</dbReference>
<keyword evidence="8" id="KW-1185">Reference proteome</keyword>
<organism evidence="7 8">
    <name type="scientific">Cryptosporidium ubiquitum</name>
    <dbReference type="NCBI Taxonomy" id="857276"/>
    <lineage>
        <taxon>Eukaryota</taxon>
        <taxon>Sar</taxon>
        <taxon>Alveolata</taxon>
        <taxon>Apicomplexa</taxon>
        <taxon>Conoidasida</taxon>
        <taxon>Coccidia</taxon>
        <taxon>Eucoccidiorida</taxon>
        <taxon>Eimeriorina</taxon>
        <taxon>Cryptosporidiidae</taxon>
        <taxon>Cryptosporidium</taxon>
    </lineage>
</organism>
<feature type="domain" description="GINS subunit" evidence="5">
    <location>
        <begin position="97"/>
        <end position="194"/>
    </location>
</feature>
<protein>
    <submittedName>
        <fullName evidence="7">Uncharacterized protein</fullName>
    </submittedName>
</protein>
<dbReference type="InterPro" id="IPR036224">
    <property type="entry name" value="GINS_bundle-like_dom_sf"/>
</dbReference>
<dbReference type="Pfam" id="PF22466">
    <property type="entry name" value="PSF3_N"/>
    <property type="match status" value="1"/>
</dbReference>
<dbReference type="GeneID" id="39979659"/>
<evidence type="ECO:0000313" key="8">
    <source>
        <dbReference type="Proteomes" id="UP000186176"/>
    </source>
</evidence>
<dbReference type="Proteomes" id="UP000186176">
    <property type="component" value="Unassembled WGS sequence"/>
</dbReference>
<accession>A0A1J4MKU0</accession>
<evidence type="ECO:0000259" key="6">
    <source>
        <dbReference type="Pfam" id="PF22466"/>
    </source>
</evidence>
<evidence type="ECO:0000256" key="3">
    <source>
        <dbReference type="ARBA" id="ARBA00022705"/>
    </source>
</evidence>
<proteinExistence type="inferred from homology"/>
<dbReference type="SUPFAM" id="SSF158573">
    <property type="entry name" value="GINS helical bundle-like"/>
    <property type="match status" value="1"/>
</dbReference>
<dbReference type="Gene3D" id="1.20.58.2050">
    <property type="match status" value="1"/>
</dbReference>
<dbReference type="InterPro" id="IPR021151">
    <property type="entry name" value="GINS_A"/>
</dbReference>
<keyword evidence="4" id="KW-0539">Nucleus</keyword>
<dbReference type="RefSeq" id="XP_028875287.1">
    <property type="nucleotide sequence ID" value="XM_029019880.1"/>
</dbReference>
<gene>
    <name evidence="7" type="ORF">cubi_02869</name>
</gene>
<dbReference type="GO" id="GO:1902975">
    <property type="term" value="P:mitotic DNA replication initiation"/>
    <property type="evidence" value="ECO:0007669"/>
    <property type="project" value="TreeGrafter"/>
</dbReference>
<dbReference type="CDD" id="cd21693">
    <property type="entry name" value="GINS_B_Psf3"/>
    <property type="match status" value="1"/>
</dbReference>
<dbReference type="PANTHER" id="PTHR22768">
    <property type="entry name" value="DNA REPLICATION COMPLEX GINS PROTEIN PSF3"/>
    <property type="match status" value="1"/>
</dbReference>
<evidence type="ECO:0000256" key="4">
    <source>
        <dbReference type="ARBA" id="ARBA00023242"/>
    </source>
</evidence>
<reference evidence="7 8" key="1">
    <citation type="submission" date="2016-10" db="EMBL/GenBank/DDBJ databases">
        <title>Reductive evolution of mitochondrial metabolism and differential evolution of invasion-related proteins in Cryptosporidium.</title>
        <authorList>
            <person name="Liu S."/>
            <person name="Roellig D.M."/>
            <person name="Guo Y."/>
            <person name="Li N."/>
            <person name="Frace M.A."/>
            <person name="Tang K."/>
            <person name="Zhang L."/>
            <person name="Feng Y."/>
            <person name="Xiao L."/>
        </authorList>
    </citation>
    <scope>NUCLEOTIDE SEQUENCE [LARGE SCALE GENOMIC DNA]</scope>
    <source>
        <strain evidence="7">39726</strain>
    </source>
</reference>
<evidence type="ECO:0000313" key="7">
    <source>
        <dbReference type="EMBL" id="OII74067.1"/>
    </source>
</evidence>